<dbReference type="EMBL" id="CACRXK020000091">
    <property type="protein sequence ID" value="CAB3978142.1"/>
    <property type="molecule type" value="Genomic_DNA"/>
</dbReference>
<protein>
    <recommendedName>
        <fullName evidence="1">E3 ubiquitin-protein ligase</fullName>
        <ecNumber evidence="1">2.3.2.27</ecNumber>
    </recommendedName>
</protein>
<keyword evidence="1" id="KW-0479">Metal-binding</keyword>
<comment type="pathway">
    <text evidence="1">Protein modification; protein ubiquitination.</text>
</comment>
<keyword evidence="1" id="KW-0862">Zinc</keyword>
<feature type="region of interest" description="Disordered" evidence="2">
    <location>
        <begin position="212"/>
        <end position="249"/>
    </location>
</feature>
<dbReference type="PANTHER" id="PTHR21497">
    <property type="entry name" value="UBIQUITIN LIGASE E3 ALPHA-RELATED"/>
    <property type="match status" value="1"/>
</dbReference>
<organism evidence="6 7">
    <name type="scientific">Paramuricea clavata</name>
    <name type="common">Red gorgonian</name>
    <name type="synonym">Violescent sea-whip</name>
    <dbReference type="NCBI Taxonomy" id="317549"/>
    <lineage>
        <taxon>Eukaryota</taxon>
        <taxon>Metazoa</taxon>
        <taxon>Cnidaria</taxon>
        <taxon>Anthozoa</taxon>
        <taxon>Octocorallia</taxon>
        <taxon>Malacalcyonacea</taxon>
        <taxon>Plexauridae</taxon>
        <taxon>Paramuricea</taxon>
    </lineage>
</organism>
<feature type="signal peptide" evidence="3">
    <location>
        <begin position="1"/>
        <end position="27"/>
    </location>
</feature>
<dbReference type="InterPro" id="IPR044046">
    <property type="entry name" value="E3_ligase_UBR-like_C"/>
</dbReference>
<proteinExistence type="inferred from homology"/>
<evidence type="ECO:0000256" key="3">
    <source>
        <dbReference type="SAM" id="SignalP"/>
    </source>
</evidence>
<dbReference type="Proteomes" id="UP001152795">
    <property type="component" value="Unassembled WGS sequence"/>
</dbReference>
<dbReference type="AlphaFoldDB" id="A0A6S7FLW7"/>
<comment type="catalytic activity">
    <reaction evidence="1">
        <text>S-ubiquitinyl-[E2 ubiquitin-conjugating enzyme]-L-cysteine + [acceptor protein]-L-lysine = [E2 ubiquitin-conjugating enzyme]-L-cysteine + N(6)-ubiquitinyl-[acceptor protein]-L-lysine.</text>
        <dbReference type="EC" id="2.3.2.27"/>
    </reaction>
</comment>
<dbReference type="Pfam" id="PF22960">
    <property type="entry name" value="WHD_UBR1"/>
    <property type="match status" value="1"/>
</dbReference>
<dbReference type="OrthoDB" id="26387at2759"/>
<keyword evidence="7" id="KW-1185">Reference proteome</keyword>
<evidence type="ECO:0000256" key="1">
    <source>
        <dbReference type="RuleBase" id="RU366018"/>
    </source>
</evidence>
<comment type="similarity">
    <text evidence="1">Belongs to the E3 ubiquitin-protein ligase UBR1-like family.</text>
</comment>
<feature type="domain" description="E3 ubiquitin-protein ligase UBR1-like winged-helix" evidence="5">
    <location>
        <begin position="39"/>
        <end position="84"/>
    </location>
</feature>
<dbReference type="PANTHER" id="PTHR21497:SF24">
    <property type="entry name" value="E3 UBIQUITIN-PROTEIN LIGASE UBR1"/>
    <property type="match status" value="1"/>
</dbReference>
<dbReference type="GO" id="GO:0008270">
    <property type="term" value="F:zinc ion binding"/>
    <property type="evidence" value="ECO:0007669"/>
    <property type="project" value="UniProtKB-UniRule"/>
</dbReference>
<dbReference type="GO" id="GO:0016567">
    <property type="term" value="P:protein ubiquitination"/>
    <property type="evidence" value="ECO:0007669"/>
    <property type="project" value="UniProtKB-UniRule"/>
</dbReference>
<gene>
    <name evidence="6" type="ORF">PACLA_8A087577</name>
</gene>
<dbReference type="UniPathway" id="UPA00143"/>
<sequence length="842" mass="95506">MCQYEQPPGRLETLTLSMVFFLMYLDAGQLATRTISIKPGVSSKGMYKVKKEFLAEFNPFFYHYDTNERSKAEDHLKKRCKEEEIPAVFSPPVPTEFLATYSSIVDLLTSKKMIELLTVLLWRITNSNPKSWTDRIVHEVLHLIGLALHEETRQRNKGESFGFVSAATKRSNHDLNHYSLFRCLEALQGNAIIEAHSGLLAWVIKKFNEEQPAQSDSDERVMPSVENSPPMDVSDTVPHDKEKVQRQRLAHERRDRILLQMSNMQKAFIRQNSDLYLSTITDLDDTAMDETDLEVTSGSEQTVIAIGNNHSPPVTFPREQFICILCQENPSSSERPLVYSAYVQRSTLLSDNHNRTLDEGDKADPLVSYRDQRVGTHVGSCGHVMHGDCWQRFFESILANDRLSLRFRIRNAFDLTKKEFICPLCSGLGNTVLPIVCADVTAEQNSEPTTAANYISWFVSFRKIESKLSKDLMELSRNRGQKGSLCKSLKEKIVPLFFGTELSTMESMITVFTRAAFTFGLNVQPHDDDCRVPLMVWATCAYTVQCFEHGSREESKGIVTRHSRREVDVLKSLVFVANSTSSMSKPNYIVNHCLRLISVLIGSEKVPAEKRSMMDTDLFDWMVKMRFSLPSIACPKDSSGSVDEDRFSSVELNGFVFHLALAASIVQILLTTSEDIPSDEMDDCSGPDSDIAAEMGNLWKTLRQLCNPAAQTSSHPNPQRLLAHIRNRLLPFLRCCAIFFYILNSTRVPLALRENFDSFDKEYEALAENLALPRNLTEIFGWSDSQNTFTDEIVSRIVRRWCTNVNIPDSSLNSSSSILLQRCLISLPHDYSELISQASQYE</sequence>
<dbReference type="InterPro" id="IPR039164">
    <property type="entry name" value="UBR1-like"/>
</dbReference>
<feature type="chain" id="PRO_5043355185" description="E3 ubiquitin-protein ligase" evidence="3">
    <location>
        <begin position="28"/>
        <end position="842"/>
    </location>
</feature>
<evidence type="ECO:0000313" key="7">
    <source>
        <dbReference type="Proteomes" id="UP001152795"/>
    </source>
</evidence>
<feature type="domain" description="E3 ubiquitin-protein ligase UBR-like C-terminal" evidence="4">
    <location>
        <begin position="522"/>
        <end position="840"/>
    </location>
</feature>
<accession>A0A6S7FLW7</accession>
<dbReference type="GO" id="GO:0000151">
    <property type="term" value="C:ubiquitin ligase complex"/>
    <property type="evidence" value="ECO:0007669"/>
    <property type="project" value="TreeGrafter"/>
</dbReference>
<reference evidence="6" key="1">
    <citation type="submission" date="2020-04" db="EMBL/GenBank/DDBJ databases">
        <authorList>
            <person name="Alioto T."/>
            <person name="Alioto T."/>
            <person name="Gomez Garrido J."/>
        </authorList>
    </citation>
    <scope>NUCLEOTIDE SEQUENCE</scope>
    <source>
        <strain evidence="6">A484AB</strain>
    </source>
</reference>
<dbReference type="GO" id="GO:0071596">
    <property type="term" value="P:ubiquitin-dependent protein catabolic process via the N-end rule pathway"/>
    <property type="evidence" value="ECO:0007669"/>
    <property type="project" value="UniProtKB-UniRule"/>
</dbReference>
<keyword evidence="1" id="KW-0833">Ubl conjugation pathway</keyword>
<evidence type="ECO:0000313" key="6">
    <source>
        <dbReference type="EMBL" id="CAB3978142.1"/>
    </source>
</evidence>
<name>A0A6S7FLW7_PARCT</name>
<dbReference type="GO" id="GO:0061630">
    <property type="term" value="F:ubiquitin protein ligase activity"/>
    <property type="evidence" value="ECO:0007669"/>
    <property type="project" value="UniProtKB-UniRule"/>
</dbReference>
<evidence type="ECO:0000259" key="5">
    <source>
        <dbReference type="Pfam" id="PF22960"/>
    </source>
</evidence>
<evidence type="ECO:0000259" key="4">
    <source>
        <dbReference type="Pfam" id="PF18995"/>
    </source>
</evidence>
<keyword evidence="1" id="KW-0863">Zinc-finger</keyword>
<keyword evidence="3" id="KW-0732">Signal</keyword>
<keyword evidence="1" id="KW-0808">Transferase</keyword>
<evidence type="ECO:0000256" key="2">
    <source>
        <dbReference type="SAM" id="MobiDB-lite"/>
    </source>
</evidence>
<comment type="caution">
    <text evidence="6">The sequence shown here is derived from an EMBL/GenBank/DDBJ whole genome shotgun (WGS) entry which is preliminary data.</text>
</comment>
<dbReference type="GO" id="GO:0005737">
    <property type="term" value="C:cytoplasm"/>
    <property type="evidence" value="ECO:0007669"/>
    <property type="project" value="TreeGrafter"/>
</dbReference>
<dbReference type="InterPro" id="IPR055194">
    <property type="entry name" value="UBR1-like_WH"/>
</dbReference>
<feature type="compositionally biased region" description="Basic and acidic residues" evidence="2">
    <location>
        <begin position="237"/>
        <end position="249"/>
    </location>
</feature>
<comment type="function">
    <text evidence="1">Ubiquitin ligase protein which is a component of the N-end rule pathway. Recognizes and binds to proteins bearing specific N-terminal residues that are destabilizing according to the N-end rule, leading to their ubiquitination and subsequent degradation.</text>
</comment>
<dbReference type="EC" id="2.3.2.27" evidence="1"/>
<dbReference type="Pfam" id="PF18995">
    <property type="entry name" value="PRT6_C"/>
    <property type="match status" value="1"/>
</dbReference>